<feature type="domain" description="PIN" evidence="1">
    <location>
        <begin position="11"/>
        <end position="117"/>
    </location>
</feature>
<proteinExistence type="predicted"/>
<dbReference type="Proteomes" id="UP000177871">
    <property type="component" value="Unassembled WGS sequence"/>
</dbReference>
<dbReference type="AlphaFoldDB" id="A0A1F6A1Y5"/>
<sequence length="146" mass="16244">MARRGQKIATVFVDSSVLFTAVNSPTGGSAKLFALSQLKLTTSQLVLTEVERNVRGKLQSYHLERFLTLVSRLEVRQTTIDERAIGEARRVIVQKDATILAEAKKARADYLVTLDRKDFFNEKVRKFAAPGKIVTPGQLIALIEGK</sequence>
<evidence type="ECO:0000313" key="2">
    <source>
        <dbReference type="EMBL" id="OGG18472.1"/>
    </source>
</evidence>
<name>A0A1F6A1Y5_9BACT</name>
<dbReference type="InterPro" id="IPR002716">
    <property type="entry name" value="PIN_dom"/>
</dbReference>
<protein>
    <recommendedName>
        <fullName evidence="1">PIN domain-containing protein</fullName>
    </recommendedName>
</protein>
<reference evidence="2 3" key="1">
    <citation type="journal article" date="2016" name="Nat. Commun.">
        <title>Thousands of microbial genomes shed light on interconnected biogeochemical processes in an aquifer system.</title>
        <authorList>
            <person name="Anantharaman K."/>
            <person name="Brown C.T."/>
            <person name="Hug L.A."/>
            <person name="Sharon I."/>
            <person name="Castelle C.J."/>
            <person name="Probst A.J."/>
            <person name="Thomas B.C."/>
            <person name="Singh A."/>
            <person name="Wilkins M.J."/>
            <person name="Karaoz U."/>
            <person name="Brodie E.L."/>
            <person name="Williams K.H."/>
            <person name="Hubbard S.S."/>
            <person name="Banfield J.F."/>
        </authorList>
    </citation>
    <scope>NUCLEOTIDE SEQUENCE [LARGE SCALE GENOMIC DNA]</scope>
</reference>
<dbReference type="SUPFAM" id="SSF88723">
    <property type="entry name" value="PIN domain-like"/>
    <property type="match status" value="1"/>
</dbReference>
<evidence type="ECO:0000259" key="1">
    <source>
        <dbReference type="Pfam" id="PF01850"/>
    </source>
</evidence>
<accession>A0A1F6A1Y5</accession>
<dbReference type="STRING" id="1798381.A2721_01645"/>
<evidence type="ECO:0000313" key="3">
    <source>
        <dbReference type="Proteomes" id="UP000177871"/>
    </source>
</evidence>
<organism evidence="2 3">
    <name type="scientific">Candidatus Gottesmanbacteria bacterium RIFCSPHIGHO2_01_FULL_47_48</name>
    <dbReference type="NCBI Taxonomy" id="1798381"/>
    <lineage>
        <taxon>Bacteria</taxon>
        <taxon>Candidatus Gottesmaniibacteriota</taxon>
    </lineage>
</organism>
<dbReference type="Gene3D" id="3.40.50.1010">
    <property type="entry name" value="5'-nuclease"/>
    <property type="match status" value="1"/>
</dbReference>
<dbReference type="EMBL" id="MFJK01000014">
    <property type="protein sequence ID" value="OGG18472.1"/>
    <property type="molecule type" value="Genomic_DNA"/>
</dbReference>
<comment type="caution">
    <text evidence="2">The sequence shown here is derived from an EMBL/GenBank/DDBJ whole genome shotgun (WGS) entry which is preliminary data.</text>
</comment>
<gene>
    <name evidence="2" type="ORF">A2721_01645</name>
</gene>
<dbReference type="Pfam" id="PF01850">
    <property type="entry name" value="PIN"/>
    <property type="match status" value="1"/>
</dbReference>
<dbReference type="InterPro" id="IPR029060">
    <property type="entry name" value="PIN-like_dom_sf"/>
</dbReference>